<organism evidence="1 2">
    <name type="scientific">Kwoniella dendrophila CBS 6074</name>
    <dbReference type="NCBI Taxonomy" id="1295534"/>
    <lineage>
        <taxon>Eukaryota</taxon>
        <taxon>Fungi</taxon>
        <taxon>Dikarya</taxon>
        <taxon>Basidiomycota</taxon>
        <taxon>Agaricomycotina</taxon>
        <taxon>Tremellomycetes</taxon>
        <taxon>Tremellales</taxon>
        <taxon>Cryptococcaceae</taxon>
        <taxon>Kwoniella</taxon>
    </lineage>
</organism>
<evidence type="ECO:0000313" key="2">
    <source>
        <dbReference type="Proteomes" id="UP001355207"/>
    </source>
</evidence>
<sequence>MSRRRSYRKLIILRNILKQARLEKDKIDKSNLDYSNQVALKAYEEFMDRFESLIELRKETVVLGKQRKSLLRELSILKKSNLPTVRKKFFRLRKRTEFIRNNNREFYRGKYLERNLETFDYFLKSNELDRKSTEWTNPRGRDMYNRTKWDKQIEYLTKQLIPVMEGNQIVKDDIEALRAILARYPTPPKPVEISLEEFMELPEEEQEEDTDEEEVVY</sequence>
<name>A0AAX4JZH5_9TREE</name>
<accession>A0AAX4JZH5</accession>
<evidence type="ECO:0000313" key="1">
    <source>
        <dbReference type="EMBL" id="WWC90274.1"/>
    </source>
</evidence>
<dbReference type="RefSeq" id="XP_066077037.1">
    <property type="nucleotide sequence ID" value="XM_066220940.1"/>
</dbReference>
<keyword evidence="2" id="KW-1185">Reference proteome</keyword>
<gene>
    <name evidence="1" type="ORF">L201_005207</name>
</gene>
<dbReference type="EMBL" id="CP144103">
    <property type="protein sequence ID" value="WWC90274.1"/>
    <property type="molecule type" value="Genomic_DNA"/>
</dbReference>
<reference evidence="1 2" key="1">
    <citation type="submission" date="2024-01" db="EMBL/GenBank/DDBJ databases">
        <title>Comparative genomics of Cryptococcus and Kwoniella reveals pathogenesis evolution and contrasting modes of karyotype evolution via chromosome fusion or intercentromeric recombination.</title>
        <authorList>
            <person name="Coelho M.A."/>
            <person name="David-Palma M."/>
            <person name="Shea T."/>
            <person name="Bowers K."/>
            <person name="McGinley-Smith S."/>
            <person name="Mohammad A.W."/>
            <person name="Gnirke A."/>
            <person name="Yurkov A.M."/>
            <person name="Nowrousian M."/>
            <person name="Sun S."/>
            <person name="Cuomo C.A."/>
            <person name="Heitman J."/>
        </authorList>
    </citation>
    <scope>NUCLEOTIDE SEQUENCE [LARGE SCALE GENOMIC DNA]</scope>
    <source>
        <strain evidence="1 2">CBS 6074</strain>
    </source>
</reference>
<protein>
    <submittedName>
        <fullName evidence="1">Uncharacterized protein</fullName>
    </submittedName>
</protein>
<proteinExistence type="predicted"/>
<dbReference type="Proteomes" id="UP001355207">
    <property type="component" value="Chromosome 6"/>
</dbReference>
<dbReference type="GeneID" id="91095877"/>
<dbReference type="AlphaFoldDB" id="A0AAX4JZH5"/>